<evidence type="ECO:0000313" key="3">
    <source>
        <dbReference type="Proteomes" id="UP001419910"/>
    </source>
</evidence>
<dbReference type="EMBL" id="JBDIME010000006">
    <property type="protein sequence ID" value="MEN2789802.1"/>
    <property type="molecule type" value="Genomic_DNA"/>
</dbReference>
<comment type="caution">
    <text evidence="2">The sequence shown here is derived from an EMBL/GenBank/DDBJ whole genome shotgun (WGS) entry which is preliminary data.</text>
</comment>
<accession>A0ABU9Y1X1</accession>
<gene>
    <name evidence="2" type="ORF">ABC974_09205</name>
</gene>
<organism evidence="2 3">
    <name type="scientific">Sphingomonas oligophenolica</name>
    <dbReference type="NCBI Taxonomy" id="301154"/>
    <lineage>
        <taxon>Bacteria</taxon>
        <taxon>Pseudomonadati</taxon>
        <taxon>Pseudomonadota</taxon>
        <taxon>Alphaproteobacteria</taxon>
        <taxon>Sphingomonadales</taxon>
        <taxon>Sphingomonadaceae</taxon>
        <taxon>Sphingomonas</taxon>
    </lineage>
</organism>
<proteinExistence type="predicted"/>
<reference evidence="2 3" key="1">
    <citation type="submission" date="2024-05" db="EMBL/GenBank/DDBJ databases">
        <authorList>
            <person name="Liu Q."/>
            <person name="Xin Y.-H."/>
        </authorList>
    </citation>
    <scope>NUCLEOTIDE SEQUENCE [LARGE SCALE GENOMIC DNA]</scope>
    <source>
        <strain evidence="2 3">CGMCC 1.10181</strain>
    </source>
</reference>
<feature type="compositionally biased region" description="Low complexity" evidence="1">
    <location>
        <begin position="41"/>
        <end position="68"/>
    </location>
</feature>
<evidence type="ECO:0000313" key="2">
    <source>
        <dbReference type="EMBL" id="MEN2789802.1"/>
    </source>
</evidence>
<name>A0ABU9Y1X1_9SPHN</name>
<dbReference type="RefSeq" id="WP_343891406.1">
    <property type="nucleotide sequence ID" value="NZ_BAAAEH010000040.1"/>
</dbReference>
<keyword evidence="3" id="KW-1185">Reference proteome</keyword>
<protein>
    <submittedName>
        <fullName evidence="2">Uncharacterized protein</fullName>
    </submittedName>
</protein>
<dbReference type="Proteomes" id="UP001419910">
    <property type="component" value="Unassembled WGS sequence"/>
</dbReference>
<feature type="region of interest" description="Disordered" evidence="1">
    <location>
        <begin position="31"/>
        <end position="85"/>
    </location>
</feature>
<sequence length="593" mass="61469">MRISRTSVALGALAAVLIGAGLPALGQDRPESILPPGFGDPVTAPTAAPAPGATPRPSASATAAPVAPDDSLPTPAASGTPEAAATVDPAALARYEMPEYARRSLAQVGPVGLAEGGMAPGAFGRENGVYLETLMRRLDTPIASRWLAIGLRRALVSRLDTPRGVNGADFAAERAWLLLRMGEAPSARGVVQYVDADNYTPKLYEMALQTALANGDPAALCSAADGGAALRRERGWILAQAMCAGLAGQPAKAQALISSARSSGLATGIDLLFAQKVAGSGAKGQQAVTIEWNSVDRLTAWRFGLAMATGAEIPDALYGTVTPNVIAWRALSPALTAKARATAAEQAAVRGVFSNAALVDLYGAIDADEDQSGAEVGIARDLRTAYTADVPTRLDTLKNLWDEPKTADGRFARLILTARAAARIPLDAQGADIDRLVAAMLTAGLDRAAMRWHDKAPAYGDAWAMLALADPDPATLSYADVRRYSPAGGDSLKRQMLFAGMAGLGRLSAADISRGASALDVPIGAQNAWTNAISHAAMAHEPATVMLLAGIGMQTRLWRGVSPVALYHIVTALRAVGREGEARMIAAEAIARL</sequence>
<evidence type="ECO:0000256" key="1">
    <source>
        <dbReference type="SAM" id="MobiDB-lite"/>
    </source>
</evidence>